<gene>
    <name evidence="2" type="ORF">HNP81_001389</name>
</gene>
<proteinExistence type="predicted"/>
<evidence type="ECO:0000256" key="1">
    <source>
        <dbReference type="SAM" id="Phobius"/>
    </source>
</evidence>
<protein>
    <submittedName>
        <fullName evidence="2">Uncharacterized protein</fullName>
    </submittedName>
</protein>
<keyword evidence="1" id="KW-0472">Membrane</keyword>
<dbReference type="Proteomes" id="UP000626697">
    <property type="component" value="Unassembled WGS sequence"/>
</dbReference>
<keyword evidence="1" id="KW-0812">Transmembrane</keyword>
<name>A0ABR6CM48_9BACI</name>
<evidence type="ECO:0000313" key="2">
    <source>
        <dbReference type="EMBL" id="MBA9026104.1"/>
    </source>
</evidence>
<keyword evidence="3" id="KW-1185">Reference proteome</keyword>
<dbReference type="EMBL" id="JACJHX010000003">
    <property type="protein sequence ID" value="MBA9026104.1"/>
    <property type="molecule type" value="Genomic_DNA"/>
</dbReference>
<comment type="caution">
    <text evidence="2">The sequence shown here is derived from an EMBL/GenBank/DDBJ whole genome shotgun (WGS) entry which is preliminary data.</text>
</comment>
<reference evidence="2 3" key="1">
    <citation type="submission" date="2020-08" db="EMBL/GenBank/DDBJ databases">
        <title>Genomic Encyclopedia of Type Strains, Phase IV (KMG-IV): sequencing the most valuable type-strain genomes for metagenomic binning, comparative biology and taxonomic classification.</title>
        <authorList>
            <person name="Goeker M."/>
        </authorList>
    </citation>
    <scope>NUCLEOTIDE SEQUENCE [LARGE SCALE GENOMIC DNA]</scope>
    <source>
        <strain evidence="2 3">DSM 105481</strain>
    </source>
</reference>
<accession>A0ABR6CM48</accession>
<evidence type="ECO:0000313" key="3">
    <source>
        <dbReference type="Proteomes" id="UP000626697"/>
    </source>
</evidence>
<organism evidence="2 3">
    <name type="scientific">Peribacillus huizhouensis</name>
    <dbReference type="NCBI Taxonomy" id="1501239"/>
    <lineage>
        <taxon>Bacteria</taxon>
        <taxon>Bacillati</taxon>
        <taxon>Bacillota</taxon>
        <taxon>Bacilli</taxon>
        <taxon>Bacillales</taxon>
        <taxon>Bacillaceae</taxon>
        <taxon>Peribacillus</taxon>
    </lineage>
</organism>
<sequence length="40" mass="4416">MTSQSFFSAIFLVPVAISFDCVVLKSVYGAKNLINMLTFL</sequence>
<keyword evidence="1" id="KW-1133">Transmembrane helix</keyword>
<feature type="transmembrane region" description="Helical" evidence="1">
    <location>
        <begin position="6"/>
        <end position="28"/>
    </location>
</feature>